<dbReference type="InterPro" id="IPR011032">
    <property type="entry name" value="GroES-like_sf"/>
</dbReference>
<proteinExistence type="predicted"/>
<dbReference type="SUPFAM" id="SSF50129">
    <property type="entry name" value="GroES-like"/>
    <property type="match status" value="1"/>
</dbReference>
<dbReference type="GO" id="GO:0044183">
    <property type="term" value="F:protein folding chaperone"/>
    <property type="evidence" value="ECO:0007669"/>
    <property type="project" value="InterPro"/>
</dbReference>
<dbReference type="GO" id="GO:0005524">
    <property type="term" value="F:ATP binding"/>
    <property type="evidence" value="ECO:0007669"/>
    <property type="project" value="InterPro"/>
</dbReference>
<dbReference type="Pfam" id="PF00166">
    <property type="entry name" value="Cpn10"/>
    <property type="match status" value="1"/>
</dbReference>
<evidence type="ECO:0000256" key="1">
    <source>
        <dbReference type="ARBA" id="ARBA00023186"/>
    </source>
</evidence>
<keyword evidence="1" id="KW-0143">Chaperone</keyword>
<dbReference type="Gene3D" id="2.30.33.40">
    <property type="entry name" value="GroES chaperonin"/>
    <property type="match status" value="1"/>
</dbReference>
<organism evidence="2">
    <name type="scientific">uncultured Caudovirales phage</name>
    <dbReference type="NCBI Taxonomy" id="2100421"/>
    <lineage>
        <taxon>Viruses</taxon>
        <taxon>Duplodnaviria</taxon>
        <taxon>Heunggongvirae</taxon>
        <taxon>Uroviricota</taxon>
        <taxon>Caudoviricetes</taxon>
        <taxon>Peduoviridae</taxon>
        <taxon>Maltschvirus</taxon>
        <taxon>Maltschvirus maltsch</taxon>
    </lineage>
</organism>
<dbReference type="InterPro" id="IPR037124">
    <property type="entry name" value="Chaperonin_GroES_sf"/>
</dbReference>
<dbReference type="InterPro" id="IPR020818">
    <property type="entry name" value="Chaperonin_GroES"/>
</dbReference>
<gene>
    <name evidence="2" type="ORF">UFOVP868_18</name>
</gene>
<protein>
    <submittedName>
        <fullName evidence="2">GroES chaperonin family</fullName>
    </submittedName>
</protein>
<sequence>MTSKVALVSDNAKKSRITVAETKKLNLNFKWTQDHDDAFVDVDPQIEIFGSRVLVQVRTPKRKTKGGIILTEDAKETEQWNTQVGLVRAVGPLAFCNRETMKPWVEGVWCQPGDFIRMPKYGGDRWQINTKDGEPALFVVFNDLDLAGRLLGDPLAVKAFI</sequence>
<name>A0A6J5P8M8_9CAUD</name>
<evidence type="ECO:0000313" key="2">
    <source>
        <dbReference type="EMBL" id="CAB4167402.1"/>
    </source>
</evidence>
<accession>A0A6J5P8M8</accession>
<reference evidence="2" key="1">
    <citation type="submission" date="2020-04" db="EMBL/GenBank/DDBJ databases">
        <authorList>
            <person name="Chiriac C."/>
            <person name="Salcher M."/>
            <person name="Ghai R."/>
            <person name="Kavagutti S V."/>
        </authorList>
    </citation>
    <scope>NUCLEOTIDE SEQUENCE</scope>
</reference>
<dbReference type="EMBL" id="LR796817">
    <property type="protein sequence ID" value="CAB4167402.1"/>
    <property type="molecule type" value="Genomic_DNA"/>
</dbReference>
<dbReference type="CDD" id="cd00320">
    <property type="entry name" value="cpn10"/>
    <property type="match status" value="1"/>
</dbReference>